<dbReference type="AlphaFoldDB" id="A0A670ISE0"/>
<protein>
    <submittedName>
        <fullName evidence="2">Uncharacterized protein</fullName>
    </submittedName>
</protein>
<dbReference type="GO" id="GO:0004497">
    <property type="term" value="F:monooxygenase activity"/>
    <property type="evidence" value="ECO:0007669"/>
    <property type="project" value="InterPro"/>
</dbReference>
<keyword evidence="1" id="KW-0812">Transmembrane</keyword>
<evidence type="ECO:0000313" key="3">
    <source>
        <dbReference type="Proteomes" id="UP000472272"/>
    </source>
</evidence>
<dbReference type="GO" id="GO:0020037">
    <property type="term" value="F:heme binding"/>
    <property type="evidence" value="ECO:0007669"/>
    <property type="project" value="InterPro"/>
</dbReference>
<dbReference type="GO" id="GO:0016705">
    <property type="term" value="F:oxidoreductase activity, acting on paired donors, with incorporation or reduction of molecular oxygen"/>
    <property type="evidence" value="ECO:0007669"/>
    <property type="project" value="InterPro"/>
</dbReference>
<dbReference type="GO" id="GO:0005506">
    <property type="term" value="F:iron ion binding"/>
    <property type="evidence" value="ECO:0007669"/>
    <property type="project" value="InterPro"/>
</dbReference>
<dbReference type="SUPFAM" id="SSF48264">
    <property type="entry name" value="Cytochrome P450"/>
    <property type="match status" value="1"/>
</dbReference>
<dbReference type="OMA" id="WRKVEGK"/>
<dbReference type="InterPro" id="IPR036396">
    <property type="entry name" value="Cyt_P450_sf"/>
</dbReference>
<keyword evidence="1" id="KW-0472">Membrane</keyword>
<organism evidence="2 3">
    <name type="scientific">Podarcis muralis</name>
    <name type="common">Wall lizard</name>
    <name type="synonym">Lacerta muralis</name>
    <dbReference type="NCBI Taxonomy" id="64176"/>
    <lineage>
        <taxon>Eukaryota</taxon>
        <taxon>Metazoa</taxon>
        <taxon>Chordata</taxon>
        <taxon>Craniata</taxon>
        <taxon>Vertebrata</taxon>
        <taxon>Euteleostomi</taxon>
        <taxon>Lepidosauria</taxon>
        <taxon>Squamata</taxon>
        <taxon>Bifurcata</taxon>
        <taxon>Unidentata</taxon>
        <taxon>Episquamata</taxon>
        <taxon>Laterata</taxon>
        <taxon>Lacertibaenia</taxon>
        <taxon>Lacertidae</taxon>
        <taxon>Podarcis</taxon>
    </lineage>
</organism>
<keyword evidence="1" id="KW-1133">Transmembrane helix</keyword>
<evidence type="ECO:0000256" key="1">
    <source>
        <dbReference type="SAM" id="Phobius"/>
    </source>
</evidence>
<feature type="transmembrane region" description="Helical" evidence="1">
    <location>
        <begin position="6"/>
        <end position="24"/>
    </location>
</feature>
<reference evidence="2 3" key="1">
    <citation type="journal article" date="2019" name="Proc. Natl. Acad. Sci. U.S.A.">
        <title>Regulatory changes in pterin and carotenoid genes underlie balanced color polymorphisms in the wall lizard.</title>
        <authorList>
            <person name="Andrade P."/>
            <person name="Pinho C."/>
            <person name="Perez I de Lanuza G."/>
            <person name="Afonso S."/>
            <person name="Brejcha J."/>
            <person name="Rubin C.J."/>
            <person name="Wallerman O."/>
            <person name="Pereira P."/>
            <person name="Sabatino S.J."/>
            <person name="Bellati A."/>
            <person name="Pellitteri-Rosa D."/>
            <person name="Bosakova Z."/>
            <person name="Bunikis I."/>
            <person name="Carretero M.A."/>
            <person name="Feiner N."/>
            <person name="Marsik P."/>
            <person name="Pauperio F."/>
            <person name="Salvi D."/>
            <person name="Soler L."/>
            <person name="While G.M."/>
            <person name="Uller T."/>
            <person name="Font E."/>
            <person name="Andersson L."/>
            <person name="Carneiro M."/>
        </authorList>
    </citation>
    <scope>NUCLEOTIDE SEQUENCE</scope>
</reference>
<reference evidence="2" key="3">
    <citation type="submission" date="2025-09" db="UniProtKB">
        <authorList>
            <consortium name="Ensembl"/>
        </authorList>
    </citation>
    <scope>IDENTIFICATION</scope>
</reference>
<keyword evidence="3" id="KW-1185">Reference proteome</keyword>
<proteinExistence type="predicted"/>
<dbReference type="GeneTree" id="ENSGT00960000189554"/>
<dbReference type="Ensembl" id="ENSPMRT00000015068.1">
    <property type="protein sequence ID" value="ENSPMRP00000014102.1"/>
    <property type="gene ID" value="ENSPMRG00000009423.1"/>
</dbReference>
<dbReference type="Proteomes" id="UP000472272">
    <property type="component" value="Chromosome 8"/>
</dbReference>
<reference evidence="2" key="2">
    <citation type="submission" date="2025-08" db="UniProtKB">
        <authorList>
            <consortium name="Ensembl"/>
        </authorList>
    </citation>
    <scope>IDENTIFICATION</scope>
</reference>
<name>A0A670ISE0_PODMU</name>
<sequence>MDLLGAATLFLVICLSCLMVLSTWRQMYRKSQMPPGPTPLPFIGNLLQVKTSDMSHFLGSFWGL</sequence>
<evidence type="ECO:0000313" key="2">
    <source>
        <dbReference type="Ensembl" id="ENSPMRP00000014102.1"/>
    </source>
</evidence>
<accession>A0A670ISE0</accession>